<dbReference type="Gene3D" id="3.30.450.20">
    <property type="entry name" value="PAS domain"/>
    <property type="match status" value="2"/>
</dbReference>
<name>W6N790_CLOTY</name>
<dbReference type="CDD" id="cd12912">
    <property type="entry name" value="PDC2_MCP_like"/>
    <property type="match status" value="1"/>
</dbReference>
<sequence>MKSIKNRITFSMLSLIIILLLCSLIGAYFISRNILVRQYEYNMSLSSQKYSEIVNGWLDKQTTIFNGIVTNMYDNNIVGDNKKSLEYFKEKLKSNPNISDLYMGLPNKTILDGSGWIPPSDFDPTTRQWYKDAIAKNGYSYVAYYDMVTKKMVVSISVPVVKGGKTIGVVSEDIKMNSIVDIIDKAKPLKNSYGYLIDDNGNVLVHPSKDLSAKGDKLKNINDFMQGKYKSIVNVQNKLADIKDYDGINKYFSSSKIKISNWTVGFAVPKSEFTKDLHSLVIMGIAILAVCIAAAVVVSRHMAVNISSPIDNIRYVIGELGKLNFKYDSEKLDEAIKNKDEIGSIAEDVKVLSGSLVAAVNDIRCSSDNIFEYSSNVSQALNETSKSIENVSKTTEEMAKGSIVQANEAQQGTEKLNDLSLKINNVSDKAKQVKDNFYNTREINNNGIKAVKVLNLKLKDNSRAINEMSTSMKNLSQKSKSIDKIVYTIEKISQQTNLLALNAAIEAARAGEAGKGFSVVADQVKILSEQTGQSVGEISTVIEEIQKEIETAIESSHNSSEINDAANESMEQSNRAFNMIGQSINDVISDMEILVEKINEVDSNKDSVINAIENISSISEESSAGNEELAASVQEQNSSIESINENMKKLKDISDGLNKIVNKFNL</sequence>
<comment type="subcellular location">
    <subcellularLocation>
        <location evidence="1">Cell membrane</location>
        <topology evidence="1">Multi-pass membrane protein</topology>
    </subcellularLocation>
</comment>
<dbReference type="SUPFAM" id="SSF103190">
    <property type="entry name" value="Sensory domain-like"/>
    <property type="match status" value="1"/>
</dbReference>
<evidence type="ECO:0000256" key="8">
    <source>
        <dbReference type="PROSITE-ProRule" id="PRU00284"/>
    </source>
</evidence>
<evidence type="ECO:0000256" key="7">
    <source>
        <dbReference type="ARBA" id="ARBA00023224"/>
    </source>
</evidence>
<keyword evidence="13" id="KW-1185">Reference proteome</keyword>
<dbReference type="Pfam" id="PF00015">
    <property type="entry name" value="MCPsignal"/>
    <property type="match status" value="1"/>
</dbReference>
<evidence type="ECO:0000259" key="11">
    <source>
        <dbReference type="PROSITE" id="PS50111"/>
    </source>
</evidence>
<dbReference type="InterPro" id="IPR033479">
    <property type="entry name" value="dCache_1"/>
</dbReference>
<dbReference type="GeneID" id="29420326"/>
<keyword evidence="4 10" id="KW-0812">Transmembrane</keyword>
<dbReference type="Proteomes" id="UP000019482">
    <property type="component" value="Unassembled WGS sequence"/>
</dbReference>
<evidence type="ECO:0000256" key="9">
    <source>
        <dbReference type="SAM" id="Coils"/>
    </source>
</evidence>
<evidence type="ECO:0000313" key="13">
    <source>
        <dbReference type="Proteomes" id="UP000019482"/>
    </source>
</evidence>
<accession>W6N790</accession>
<gene>
    <name evidence="12" type="ORF">CTDIVETGP_2386</name>
</gene>
<dbReference type="CDD" id="cd12913">
    <property type="entry name" value="PDC1_MCP_like"/>
    <property type="match status" value="1"/>
</dbReference>
<dbReference type="Pfam" id="PF02743">
    <property type="entry name" value="dCache_1"/>
    <property type="match status" value="1"/>
</dbReference>
<dbReference type="InterPro" id="IPR004089">
    <property type="entry name" value="MCPsignal_dom"/>
</dbReference>
<keyword evidence="9" id="KW-0175">Coiled coil</keyword>
<dbReference type="EMBL" id="CBXI010000040">
    <property type="protein sequence ID" value="CDL92316.1"/>
    <property type="molecule type" value="Genomic_DNA"/>
</dbReference>
<dbReference type="PROSITE" id="PS50111">
    <property type="entry name" value="CHEMOTAXIS_TRANSDUC_2"/>
    <property type="match status" value="1"/>
</dbReference>
<protein>
    <recommendedName>
        <fullName evidence="11">Methyl-accepting transducer domain-containing protein</fullName>
    </recommendedName>
</protein>
<keyword evidence="7 8" id="KW-0807">Transducer</keyword>
<organism evidence="12 13">
    <name type="scientific">Clostridium tyrobutyricum DIVETGP</name>
    <dbReference type="NCBI Taxonomy" id="1408889"/>
    <lineage>
        <taxon>Bacteria</taxon>
        <taxon>Bacillati</taxon>
        <taxon>Bacillota</taxon>
        <taxon>Clostridia</taxon>
        <taxon>Eubacteriales</taxon>
        <taxon>Clostridiaceae</taxon>
        <taxon>Clostridium</taxon>
    </lineage>
</organism>
<feature type="transmembrane region" description="Helical" evidence="10">
    <location>
        <begin position="277"/>
        <end position="298"/>
    </location>
</feature>
<feature type="transmembrane region" description="Helical" evidence="10">
    <location>
        <begin position="12"/>
        <end position="30"/>
    </location>
</feature>
<evidence type="ECO:0000256" key="3">
    <source>
        <dbReference type="ARBA" id="ARBA00022500"/>
    </source>
</evidence>
<evidence type="ECO:0000256" key="2">
    <source>
        <dbReference type="ARBA" id="ARBA00022475"/>
    </source>
</evidence>
<dbReference type="InterPro" id="IPR029151">
    <property type="entry name" value="Sensor-like_sf"/>
</dbReference>
<dbReference type="Gene3D" id="1.10.287.950">
    <property type="entry name" value="Methyl-accepting chemotaxis protein"/>
    <property type="match status" value="1"/>
</dbReference>
<dbReference type="SMART" id="SM00283">
    <property type="entry name" value="MA"/>
    <property type="match status" value="1"/>
</dbReference>
<keyword evidence="2" id="KW-1003">Cell membrane</keyword>
<dbReference type="OrthoDB" id="9814363at2"/>
<dbReference type="PANTHER" id="PTHR32089:SF112">
    <property type="entry name" value="LYSOZYME-LIKE PROTEIN-RELATED"/>
    <property type="match status" value="1"/>
</dbReference>
<reference evidence="12 13" key="1">
    <citation type="journal article" date="2015" name="Genome Announc.">
        <title>Draft Genome Sequence of Clostridium tyrobutyricum Strain DIVETGP, Isolated from Cow's Milk for Grana Padano Production.</title>
        <authorList>
            <person name="Soggiu A."/>
            <person name="Piras C."/>
            <person name="Gaiarsa S."/>
            <person name="Sassera D."/>
            <person name="Roncada P."/>
            <person name="Bendixen E."/>
            <person name="Brasca M."/>
            <person name="Bonizzi L."/>
        </authorList>
    </citation>
    <scope>NUCLEOTIDE SEQUENCE [LARGE SCALE GENOMIC DNA]</scope>
    <source>
        <strain evidence="12 13">DIVETGP</strain>
    </source>
</reference>
<evidence type="ECO:0000256" key="5">
    <source>
        <dbReference type="ARBA" id="ARBA00022989"/>
    </source>
</evidence>
<feature type="coiled-coil region" evidence="9">
    <location>
        <begin position="626"/>
        <end position="653"/>
    </location>
</feature>
<dbReference type="AlphaFoldDB" id="W6N790"/>
<evidence type="ECO:0000256" key="6">
    <source>
        <dbReference type="ARBA" id="ARBA00023136"/>
    </source>
</evidence>
<evidence type="ECO:0000256" key="4">
    <source>
        <dbReference type="ARBA" id="ARBA00022692"/>
    </source>
</evidence>
<dbReference type="SUPFAM" id="SSF58104">
    <property type="entry name" value="Methyl-accepting chemotaxis protein (MCP) signaling domain"/>
    <property type="match status" value="1"/>
</dbReference>
<dbReference type="RefSeq" id="WP_017895153.1">
    <property type="nucleotide sequence ID" value="NZ_CBXI010000040.1"/>
</dbReference>
<keyword evidence="6 10" id="KW-0472">Membrane</keyword>
<evidence type="ECO:0000256" key="1">
    <source>
        <dbReference type="ARBA" id="ARBA00004651"/>
    </source>
</evidence>
<dbReference type="GO" id="GO:0006935">
    <property type="term" value="P:chemotaxis"/>
    <property type="evidence" value="ECO:0007669"/>
    <property type="project" value="UniProtKB-KW"/>
</dbReference>
<proteinExistence type="predicted"/>
<evidence type="ECO:0000256" key="10">
    <source>
        <dbReference type="SAM" id="Phobius"/>
    </source>
</evidence>
<keyword evidence="3" id="KW-0145">Chemotaxis</keyword>
<dbReference type="GO" id="GO:0007165">
    <property type="term" value="P:signal transduction"/>
    <property type="evidence" value="ECO:0007669"/>
    <property type="project" value="UniProtKB-KW"/>
</dbReference>
<dbReference type="GO" id="GO:0005886">
    <property type="term" value="C:plasma membrane"/>
    <property type="evidence" value="ECO:0007669"/>
    <property type="project" value="UniProtKB-SubCell"/>
</dbReference>
<keyword evidence="5 10" id="KW-1133">Transmembrane helix</keyword>
<evidence type="ECO:0000313" key="12">
    <source>
        <dbReference type="EMBL" id="CDL92316.1"/>
    </source>
</evidence>
<comment type="caution">
    <text evidence="12">The sequence shown here is derived from an EMBL/GenBank/DDBJ whole genome shotgun (WGS) entry which is preliminary data.</text>
</comment>
<feature type="domain" description="Methyl-accepting transducer" evidence="11">
    <location>
        <begin position="380"/>
        <end position="630"/>
    </location>
</feature>
<dbReference type="PANTHER" id="PTHR32089">
    <property type="entry name" value="METHYL-ACCEPTING CHEMOTAXIS PROTEIN MCPB"/>
    <property type="match status" value="1"/>
</dbReference>